<keyword evidence="1" id="KW-0472">Membrane</keyword>
<keyword evidence="1" id="KW-0812">Transmembrane</keyword>
<name>A0ABZ0L5R6_9BACL</name>
<evidence type="ECO:0000313" key="3">
    <source>
        <dbReference type="Proteomes" id="UP001303902"/>
    </source>
</evidence>
<feature type="transmembrane region" description="Helical" evidence="1">
    <location>
        <begin position="38"/>
        <end position="55"/>
    </location>
</feature>
<evidence type="ECO:0000313" key="2">
    <source>
        <dbReference type="EMBL" id="WOV86997.1"/>
    </source>
</evidence>
<reference evidence="2 3" key="1">
    <citation type="submission" date="2023-06" db="EMBL/GenBank/DDBJ databases">
        <title>Sporosarcina sp. nov., isolated from Korean tranditional fermented seafood 'Jeotgal'.</title>
        <authorList>
            <person name="Yang A.I."/>
            <person name="Shin N.-R."/>
        </authorList>
    </citation>
    <scope>NUCLEOTIDE SEQUENCE [LARGE SCALE GENOMIC DNA]</scope>
    <source>
        <strain evidence="2 3">T2O-4</strain>
    </source>
</reference>
<accession>A0ABZ0L5R6</accession>
<keyword evidence="1" id="KW-1133">Transmembrane helix</keyword>
<dbReference type="EMBL" id="CP129118">
    <property type="protein sequence ID" value="WOV86997.1"/>
    <property type="molecule type" value="Genomic_DNA"/>
</dbReference>
<keyword evidence="3" id="KW-1185">Reference proteome</keyword>
<dbReference type="Proteomes" id="UP001303902">
    <property type="component" value="Chromosome"/>
</dbReference>
<organism evidence="2 3">
    <name type="scientific">Sporosarcina oncorhynchi</name>
    <dbReference type="NCBI Taxonomy" id="3056444"/>
    <lineage>
        <taxon>Bacteria</taxon>
        <taxon>Bacillati</taxon>
        <taxon>Bacillota</taxon>
        <taxon>Bacilli</taxon>
        <taxon>Bacillales</taxon>
        <taxon>Caryophanaceae</taxon>
        <taxon>Sporosarcina</taxon>
    </lineage>
</organism>
<sequence length="62" mass="6915">MKNGSIVIGSAMMALLVVGVHSLIELVVTKNIPVVFEWKKIILFLLVFIACIGLTKREEMEK</sequence>
<protein>
    <submittedName>
        <fullName evidence="2">Uncharacterized protein</fullName>
    </submittedName>
</protein>
<dbReference type="RefSeq" id="WP_317966670.1">
    <property type="nucleotide sequence ID" value="NZ_CP129118.1"/>
</dbReference>
<evidence type="ECO:0000256" key="1">
    <source>
        <dbReference type="SAM" id="Phobius"/>
    </source>
</evidence>
<gene>
    <name evidence="2" type="ORF">QWT69_14130</name>
</gene>
<proteinExistence type="predicted"/>